<reference evidence="2" key="1">
    <citation type="submission" date="2021-03" db="EMBL/GenBank/DDBJ databases">
        <title>Roseibium sp. CAU 1637 isolated from Incheon.</title>
        <authorList>
            <person name="Kim W."/>
        </authorList>
    </citation>
    <scope>NUCLEOTIDE SEQUENCE</scope>
    <source>
        <strain evidence="2">CAU 1637</strain>
    </source>
</reference>
<sequence>MLTPRQTVPALQLPTVAHGAFDLSAETPDFATLVVFYRGLHCPICATYLKELVRLQSELDNRGVNVIAVSSDGKDRAAEMAEKIGATDLRVAYDLPLSVARDWGLYTSAGRGKTSIGLEEPELFSEPGVFLVRANGELYFASVQTMPFVRPHFQEMLGALDFVQKADYPGRGEYTGEV</sequence>
<keyword evidence="3" id="KW-1185">Reference proteome</keyword>
<dbReference type="Proteomes" id="UP000664779">
    <property type="component" value="Unassembled WGS sequence"/>
</dbReference>
<dbReference type="AlphaFoldDB" id="A0A939EML4"/>
<dbReference type="PROSITE" id="PS51352">
    <property type="entry name" value="THIOREDOXIN_2"/>
    <property type="match status" value="1"/>
</dbReference>
<gene>
    <name evidence="2" type="ORF">J0X15_06910</name>
</gene>
<evidence type="ECO:0000259" key="1">
    <source>
        <dbReference type="PROSITE" id="PS51352"/>
    </source>
</evidence>
<organism evidence="2 3">
    <name type="scientific">Roseibium limicola</name>
    <dbReference type="NCBI Taxonomy" id="2816037"/>
    <lineage>
        <taxon>Bacteria</taxon>
        <taxon>Pseudomonadati</taxon>
        <taxon>Pseudomonadota</taxon>
        <taxon>Alphaproteobacteria</taxon>
        <taxon>Hyphomicrobiales</taxon>
        <taxon>Stappiaceae</taxon>
        <taxon>Roseibium</taxon>
    </lineage>
</organism>
<name>A0A939EML4_9HYPH</name>
<comment type="caution">
    <text evidence="2">The sequence shown here is derived from an EMBL/GenBank/DDBJ whole genome shotgun (WGS) entry which is preliminary data.</text>
</comment>
<dbReference type="Pfam" id="PF00578">
    <property type="entry name" value="AhpC-TSA"/>
    <property type="match status" value="1"/>
</dbReference>
<evidence type="ECO:0000313" key="3">
    <source>
        <dbReference type="Proteomes" id="UP000664779"/>
    </source>
</evidence>
<dbReference type="RefSeq" id="WP_206939143.1">
    <property type="nucleotide sequence ID" value="NZ_JAFLNF010000002.1"/>
</dbReference>
<dbReference type="GO" id="GO:0016209">
    <property type="term" value="F:antioxidant activity"/>
    <property type="evidence" value="ECO:0007669"/>
    <property type="project" value="InterPro"/>
</dbReference>
<dbReference type="EMBL" id="JAFLNF010000002">
    <property type="protein sequence ID" value="MBO0344940.1"/>
    <property type="molecule type" value="Genomic_DNA"/>
</dbReference>
<dbReference type="InterPro" id="IPR036249">
    <property type="entry name" value="Thioredoxin-like_sf"/>
</dbReference>
<evidence type="ECO:0000313" key="2">
    <source>
        <dbReference type="EMBL" id="MBO0344940.1"/>
    </source>
</evidence>
<dbReference type="CDD" id="cd02970">
    <property type="entry name" value="PRX_like2"/>
    <property type="match status" value="1"/>
</dbReference>
<protein>
    <submittedName>
        <fullName evidence="2">AhpC/TSA family protein</fullName>
    </submittedName>
</protein>
<dbReference type="Gene3D" id="3.40.30.10">
    <property type="entry name" value="Glutaredoxin"/>
    <property type="match status" value="1"/>
</dbReference>
<dbReference type="SUPFAM" id="SSF52833">
    <property type="entry name" value="Thioredoxin-like"/>
    <property type="match status" value="1"/>
</dbReference>
<proteinExistence type="predicted"/>
<accession>A0A939EML4</accession>
<feature type="domain" description="Thioredoxin" evidence="1">
    <location>
        <begin position="2"/>
        <end position="165"/>
    </location>
</feature>
<dbReference type="InterPro" id="IPR013766">
    <property type="entry name" value="Thioredoxin_domain"/>
</dbReference>
<dbReference type="InterPro" id="IPR000866">
    <property type="entry name" value="AhpC/TSA"/>
</dbReference>
<dbReference type="GO" id="GO:0016491">
    <property type="term" value="F:oxidoreductase activity"/>
    <property type="evidence" value="ECO:0007669"/>
    <property type="project" value="InterPro"/>
</dbReference>